<reference evidence="1 2" key="1">
    <citation type="submission" date="2020-07" db="EMBL/GenBank/DDBJ databases">
        <title>Gai3-2, isolated from salt lake.</title>
        <authorList>
            <person name="Cui H."/>
            <person name="Shi X."/>
        </authorList>
    </citation>
    <scope>NUCLEOTIDE SEQUENCE [LARGE SCALE GENOMIC DNA]</scope>
    <source>
        <strain evidence="1 2">Gai3-2</strain>
        <plasmid evidence="1 2">unnamed3</plasmid>
    </source>
</reference>
<name>A0A7D5H468_9EURY</name>
<protein>
    <submittedName>
        <fullName evidence="1">Uncharacterized protein</fullName>
    </submittedName>
</protein>
<keyword evidence="2" id="KW-1185">Reference proteome</keyword>
<proteinExistence type="predicted"/>
<evidence type="ECO:0000313" key="2">
    <source>
        <dbReference type="Proteomes" id="UP000509750"/>
    </source>
</evidence>
<dbReference type="RefSeq" id="WP_179171647.1">
    <property type="nucleotide sequence ID" value="NZ_CP058532.1"/>
</dbReference>
<organism evidence="1 2">
    <name type="scientific">Halorarum halophilum</name>
    <dbReference type="NCBI Taxonomy" id="2743090"/>
    <lineage>
        <taxon>Archaea</taxon>
        <taxon>Methanobacteriati</taxon>
        <taxon>Methanobacteriota</taxon>
        <taxon>Stenosarchaea group</taxon>
        <taxon>Halobacteria</taxon>
        <taxon>Halobacteriales</taxon>
        <taxon>Haloferacaceae</taxon>
        <taxon>Halorarum</taxon>
    </lineage>
</organism>
<keyword evidence="1" id="KW-0614">Plasmid</keyword>
<gene>
    <name evidence="1" type="ORF">HUG10_21035</name>
</gene>
<dbReference type="AlphaFoldDB" id="A0A7D5H468"/>
<dbReference type="KEGG" id="halg:HUG10_21035"/>
<evidence type="ECO:0000313" key="1">
    <source>
        <dbReference type="EMBL" id="QLG30073.1"/>
    </source>
</evidence>
<dbReference type="Proteomes" id="UP000509750">
    <property type="component" value="Plasmid unnamed3"/>
</dbReference>
<dbReference type="GeneID" id="56031374"/>
<accession>A0A7D5H468</accession>
<sequence length="82" mass="9219">MELDDSRSFYLGLLVGGYTEEINGRTYTGQDVIDAMGRTEIDVTPELARFILHAIHEHRDRLDDPGDVRGLEAELQAISTQD</sequence>
<dbReference type="EMBL" id="CP058532">
    <property type="protein sequence ID" value="QLG30073.1"/>
    <property type="molecule type" value="Genomic_DNA"/>
</dbReference>
<geneLocation type="plasmid" evidence="1 2">
    <name>unnamed3</name>
</geneLocation>